<accession>A0ACB9PE88</accession>
<comment type="caution">
    <text evidence="1">The sequence shown here is derived from an EMBL/GenBank/DDBJ whole genome shotgun (WGS) entry which is preliminary data.</text>
</comment>
<proteinExistence type="predicted"/>
<keyword evidence="2" id="KW-1185">Reference proteome</keyword>
<evidence type="ECO:0000313" key="1">
    <source>
        <dbReference type="EMBL" id="KAI4346279.1"/>
    </source>
</evidence>
<sequence>MVLEPSGSREAKGAEMGDQGGNVRKLLPSLLDFNSKVADCRQGYGWSALASSGTPTPSQGVICTNVVEVDICGPDATGTIGNNIYGLAGLTSGQVQALVDLLSNHKQTMGSENLLGNQWILDTEASNHMTGKLETMENLYDIDVCPMRLPNGQETVLTKEGSVKLEGGLVLTNVLYVPKLSCNLISVSQLSDEQNRIVQFTNRMCVMQDLTLRMLIGAGKRRGVLYYYKGITNHEACKTECLNQVEFWH</sequence>
<reference evidence="1 2" key="1">
    <citation type="journal article" date="2022" name="DNA Res.">
        <title>Chromosomal-level genome assembly of the orchid tree Bauhinia variegata (Leguminosae; Cercidoideae) supports the allotetraploid origin hypothesis of Bauhinia.</title>
        <authorList>
            <person name="Zhong Y."/>
            <person name="Chen Y."/>
            <person name="Zheng D."/>
            <person name="Pang J."/>
            <person name="Liu Y."/>
            <person name="Luo S."/>
            <person name="Meng S."/>
            <person name="Qian L."/>
            <person name="Wei D."/>
            <person name="Dai S."/>
            <person name="Zhou R."/>
        </authorList>
    </citation>
    <scope>NUCLEOTIDE SEQUENCE [LARGE SCALE GENOMIC DNA]</scope>
    <source>
        <strain evidence="1">BV-YZ2020</strain>
    </source>
</reference>
<gene>
    <name evidence="1" type="ORF">L6164_013345</name>
</gene>
<organism evidence="1 2">
    <name type="scientific">Bauhinia variegata</name>
    <name type="common">Purple orchid tree</name>
    <name type="synonym">Phanera variegata</name>
    <dbReference type="NCBI Taxonomy" id="167791"/>
    <lineage>
        <taxon>Eukaryota</taxon>
        <taxon>Viridiplantae</taxon>
        <taxon>Streptophyta</taxon>
        <taxon>Embryophyta</taxon>
        <taxon>Tracheophyta</taxon>
        <taxon>Spermatophyta</taxon>
        <taxon>Magnoliopsida</taxon>
        <taxon>eudicotyledons</taxon>
        <taxon>Gunneridae</taxon>
        <taxon>Pentapetalae</taxon>
        <taxon>rosids</taxon>
        <taxon>fabids</taxon>
        <taxon>Fabales</taxon>
        <taxon>Fabaceae</taxon>
        <taxon>Cercidoideae</taxon>
        <taxon>Cercideae</taxon>
        <taxon>Bauhiniinae</taxon>
        <taxon>Bauhinia</taxon>
    </lineage>
</organism>
<evidence type="ECO:0000313" key="2">
    <source>
        <dbReference type="Proteomes" id="UP000828941"/>
    </source>
</evidence>
<dbReference type="EMBL" id="CM039430">
    <property type="protein sequence ID" value="KAI4346279.1"/>
    <property type="molecule type" value="Genomic_DNA"/>
</dbReference>
<name>A0ACB9PE88_BAUVA</name>
<dbReference type="Proteomes" id="UP000828941">
    <property type="component" value="Chromosome 5"/>
</dbReference>
<protein>
    <submittedName>
        <fullName evidence="1">Uncharacterized protein</fullName>
    </submittedName>
</protein>